<dbReference type="EMBL" id="QHKI01000001">
    <property type="protein sequence ID" value="RSM91560.1"/>
    <property type="molecule type" value="Genomic_DNA"/>
</dbReference>
<evidence type="ECO:0000313" key="1">
    <source>
        <dbReference type="EMBL" id="RSM91560.1"/>
    </source>
</evidence>
<name>A0A428ZU14_KIBAR</name>
<protein>
    <submittedName>
        <fullName evidence="1">SRPBCC domain-containing protein</fullName>
    </submittedName>
</protein>
<dbReference type="SUPFAM" id="SSF55961">
    <property type="entry name" value="Bet v1-like"/>
    <property type="match status" value="1"/>
</dbReference>
<dbReference type="PANTHER" id="PTHR36166:SF1">
    <property type="entry name" value="SRPBCC DOMAIN-CONTAINING PROTEIN"/>
    <property type="match status" value="1"/>
</dbReference>
<dbReference type="PROSITE" id="PS51257">
    <property type="entry name" value="PROKAR_LIPOPROTEIN"/>
    <property type="match status" value="1"/>
</dbReference>
<dbReference type="PANTHER" id="PTHR36166">
    <property type="entry name" value="CHROMOSOME 9, WHOLE GENOME SHOTGUN SEQUENCE"/>
    <property type="match status" value="1"/>
</dbReference>
<evidence type="ECO:0000313" key="2">
    <source>
        <dbReference type="Proteomes" id="UP000287547"/>
    </source>
</evidence>
<dbReference type="InterPro" id="IPR023393">
    <property type="entry name" value="START-like_dom_sf"/>
</dbReference>
<accession>A0A428ZU14</accession>
<comment type="caution">
    <text evidence="1">The sequence shown here is derived from an EMBL/GenBank/DDBJ whole genome shotgun (WGS) entry which is preliminary data.</text>
</comment>
<proteinExistence type="predicted"/>
<gene>
    <name evidence="1" type="ORF">DMH04_00755</name>
</gene>
<sequence>MSRGNLAHVSHAVSGCLASVGDLWWGGTVNCLSTGSEMRIIESSIGIAAKPDVVWASIVDFEAYQEWNPFVIKGAGSAVVGSTLDFMFQLPGDKATRVRPTVRIAEPGRHLRWEGITLNRIILSGQHEFILEPEGTGTTLLQREYFRGLAVPFIDKTIKWAEQGFHDMNRALKERSEQAASVD</sequence>
<reference evidence="1 2" key="1">
    <citation type="submission" date="2018-05" db="EMBL/GenBank/DDBJ databases">
        <title>Evolution of GPA BGCs.</title>
        <authorList>
            <person name="Waglechner N."/>
            <person name="Wright G.D."/>
        </authorList>
    </citation>
    <scope>NUCLEOTIDE SEQUENCE [LARGE SCALE GENOMIC DNA]</scope>
    <source>
        <strain evidence="1 2">A82846</strain>
    </source>
</reference>
<organism evidence="1 2">
    <name type="scientific">Kibdelosporangium aridum</name>
    <dbReference type="NCBI Taxonomy" id="2030"/>
    <lineage>
        <taxon>Bacteria</taxon>
        <taxon>Bacillati</taxon>
        <taxon>Actinomycetota</taxon>
        <taxon>Actinomycetes</taxon>
        <taxon>Pseudonocardiales</taxon>
        <taxon>Pseudonocardiaceae</taxon>
        <taxon>Kibdelosporangium</taxon>
    </lineage>
</organism>
<dbReference type="Pfam" id="PF10604">
    <property type="entry name" value="Polyketide_cyc2"/>
    <property type="match status" value="1"/>
</dbReference>
<dbReference type="Gene3D" id="3.30.530.20">
    <property type="match status" value="1"/>
</dbReference>
<dbReference type="CDD" id="cd07822">
    <property type="entry name" value="SRPBCC_4"/>
    <property type="match status" value="1"/>
</dbReference>
<dbReference type="Proteomes" id="UP000287547">
    <property type="component" value="Unassembled WGS sequence"/>
</dbReference>
<dbReference type="InterPro" id="IPR019587">
    <property type="entry name" value="Polyketide_cyclase/dehydratase"/>
</dbReference>
<dbReference type="AlphaFoldDB" id="A0A428ZU14"/>
<dbReference type="OrthoDB" id="191189at2"/>